<dbReference type="InterPro" id="IPR032466">
    <property type="entry name" value="Metal_Hydrolase"/>
</dbReference>
<dbReference type="Pfam" id="PF04909">
    <property type="entry name" value="Amidohydro_2"/>
    <property type="match status" value="1"/>
</dbReference>
<feature type="domain" description="Amidohydrolase-related" evidence="2">
    <location>
        <begin position="3"/>
        <end position="274"/>
    </location>
</feature>
<dbReference type="PANTHER" id="PTHR43569:SF2">
    <property type="entry name" value="AMIDOHYDROLASE-RELATED DOMAIN-CONTAINING PROTEIN"/>
    <property type="match status" value="1"/>
</dbReference>
<dbReference type="InterPro" id="IPR052350">
    <property type="entry name" value="Metallo-dep_Lactonases"/>
</dbReference>
<evidence type="ECO:0000313" key="3">
    <source>
        <dbReference type="EMBL" id="QUF01565.1"/>
    </source>
</evidence>
<dbReference type="AlphaFoldDB" id="A0AA45L1N3"/>
<reference evidence="3" key="1">
    <citation type="submission" date="2021-04" db="EMBL/GenBank/DDBJ databases">
        <title>Genomic sequence of Actinosynnema pretiosum subsp. pretiosum ATCC 31280 (C-14919).</title>
        <authorList>
            <person name="Bai L."/>
            <person name="Wang X."/>
            <person name="Xiao Y."/>
        </authorList>
    </citation>
    <scope>NUCLEOTIDE SEQUENCE</scope>
    <source>
        <strain evidence="3">ATCC 31280</strain>
    </source>
</reference>
<evidence type="ECO:0000259" key="2">
    <source>
        <dbReference type="Pfam" id="PF04909"/>
    </source>
</evidence>
<dbReference type="GO" id="GO:0016787">
    <property type="term" value="F:hydrolase activity"/>
    <property type="evidence" value="ECO:0007669"/>
    <property type="project" value="InterPro"/>
</dbReference>
<organism evidence="3 4">
    <name type="scientific">Actinosynnema pretiosum subsp. pretiosum</name>
    <dbReference type="NCBI Taxonomy" id="103721"/>
    <lineage>
        <taxon>Bacteria</taxon>
        <taxon>Bacillati</taxon>
        <taxon>Actinomycetota</taxon>
        <taxon>Actinomycetes</taxon>
        <taxon>Pseudonocardiales</taxon>
        <taxon>Pseudonocardiaceae</taxon>
        <taxon>Actinosynnema</taxon>
    </lineage>
</organism>
<evidence type="ECO:0000256" key="1">
    <source>
        <dbReference type="ARBA" id="ARBA00038310"/>
    </source>
</evidence>
<dbReference type="SUPFAM" id="SSF51556">
    <property type="entry name" value="Metallo-dependent hydrolases"/>
    <property type="match status" value="1"/>
</dbReference>
<dbReference type="Gene3D" id="3.20.20.140">
    <property type="entry name" value="Metal-dependent hydrolases"/>
    <property type="match status" value="1"/>
</dbReference>
<protein>
    <submittedName>
        <fullName evidence="3">Amidohydrolase family protein</fullName>
    </submittedName>
</protein>
<dbReference type="Proteomes" id="UP000677152">
    <property type="component" value="Chromosome"/>
</dbReference>
<dbReference type="EMBL" id="CP073249">
    <property type="protein sequence ID" value="QUF01565.1"/>
    <property type="molecule type" value="Genomic_DNA"/>
</dbReference>
<dbReference type="PANTHER" id="PTHR43569">
    <property type="entry name" value="AMIDOHYDROLASE"/>
    <property type="match status" value="1"/>
</dbReference>
<dbReference type="InterPro" id="IPR006680">
    <property type="entry name" value="Amidohydro-rel"/>
</dbReference>
<gene>
    <name evidence="3" type="ORF">KCV87_18545</name>
</gene>
<name>A0AA45L1N3_9PSEU</name>
<evidence type="ECO:0000313" key="4">
    <source>
        <dbReference type="Proteomes" id="UP000677152"/>
    </source>
</evidence>
<sequence length="274" mass="29651">MIVDAHHHVWDLAVRDQPWITGRMSRIRRDFTVHDLAGAAPEVTTTVLVQTVAGPAETPELLALADREPLVGAVVGWLDLTGDVPAQLAALRSLPGARWLRGVRHQVQVEHDPDWLIRPDVLRGLAAVAADGLVYELLTLPHQLPAARRAAAALPQLTFVLDHCSKPPVGGDLREWAAEVRALAARPNVLCKLSGLVTEADWANWSVTDLRPVCATVLEAFGPRRLMFGSDWPVCLLAASHAEVLAAARELTADLSAAERAALFSTTATLAYRL</sequence>
<proteinExistence type="inferred from homology"/>
<accession>A0AA45L1N3</accession>
<comment type="similarity">
    <text evidence="1">Belongs to the metallo-dependent hydrolases superfamily.</text>
</comment>